<dbReference type="InterPro" id="IPR001680">
    <property type="entry name" value="WD40_rpt"/>
</dbReference>
<dbReference type="Proteomes" id="UP000783686">
    <property type="component" value="Unassembled WGS sequence"/>
</dbReference>
<dbReference type="Pfam" id="PF00400">
    <property type="entry name" value="WD40"/>
    <property type="match status" value="2"/>
</dbReference>
<proteinExistence type="predicted"/>
<dbReference type="EMBL" id="CAJFCW020000002">
    <property type="protein sequence ID" value="CAG9090836.1"/>
    <property type="molecule type" value="Genomic_DNA"/>
</dbReference>
<dbReference type="InterPro" id="IPR036322">
    <property type="entry name" value="WD40_repeat_dom_sf"/>
</dbReference>
<dbReference type="InterPro" id="IPR042238">
    <property type="entry name" value="Rad28/ERCC8/Ckn1/ATCSA-1"/>
</dbReference>
<dbReference type="SUPFAM" id="SSF50978">
    <property type="entry name" value="WD40 repeat-like"/>
    <property type="match status" value="1"/>
</dbReference>
<dbReference type="GO" id="GO:0043161">
    <property type="term" value="P:proteasome-mediated ubiquitin-dependent protein catabolic process"/>
    <property type="evidence" value="ECO:0007669"/>
    <property type="project" value="TreeGrafter"/>
</dbReference>
<evidence type="ECO:0000256" key="2">
    <source>
        <dbReference type="SAM" id="MobiDB-lite"/>
    </source>
</evidence>
<dbReference type="GO" id="GO:0000109">
    <property type="term" value="C:nucleotide-excision repair complex"/>
    <property type="evidence" value="ECO:0007669"/>
    <property type="project" value="TreeGrafter"/>
</dbReference>
<evidence type="ECO:0000313" key="4">
    <source>
        <dbReference type="Proteomes" id="UP000614601"/>
    </source>
</evidence>
<dbReference type="PROSITE" id="PS50082">
    <property type="entry name" value="WD_REPEATS_2"/>
    <property type="match status" value="2"/>
</dbReference>
<feature type="region of interest" description="Disordered" evidence="2">
    <location>
        <begin position="346"/>
        <end position="397"/>
    </location>
</feature>
<dbReference type="SMART" id="SM00320">
    <property type="entry name" value="WD40"/>
    <property type="match status" value="5"/>
</dbReference>
<dbReference type="EMBL" id="CAJFDH010000002">
    <property type="protein sequence ID" value="CAD5210185.1"/>
    <property type="molecule type" value="Genomic_DNA"/>
</dbReference>
<evidence type="ECO:0008006" key="5">
    <source>
        <dbReference type="Google" id="ProtNLM"/>
    </source>
</evidence>
<dbReference type="InterPro" id="IPR015943">
    <property type="entry name" value="WD40/YVTN_repeat-like_dom_sf"/>
</dbReference>
<sequence length="486" mass="56104">MERVGFGRNKNFNVVQFWEQREIGLKTIAHDRRLIDYRIRSLKMSELELIRYPEDRQSTSSSMAFDQSEYKFLLCGGRTGDIRIFDMDAPENPDTAHAWEHTCYSAPKQQWHHGAITKVQFYPIDSGVFCTTGRDCKVRLYNSETFQVIDEIQLPEPIRDAQWGMAQSKGGIIAVSLGSHSIRLVDPRLRHDIHHLRWPQVTVQSVQFGDTFTSPYVFGGSVKGHCVVWDIRNPGTVMENLVAPYDIIRTKKRKAHTTEIRAIRVTESKKYVVTLSTSKHIHIWDARDLTFIHSLDLTWTPSEDLRQIMEIAEEGQNLYAFVGMGEELLVCNITPKNDRRPNIVKLWRKPKKEEEDTKNGIKQGEKDEQDSNYDPSYDDKSNVAQKDGTMAQNTTEATVNRRRILPRACRKFNTEKEYGNQDVKRLTGHFHNIMSIAYQKHRQRVVTSGADGHTHLWVPAMDETLSDERASSMARLYEDDLSDDDD</sequence>
<dbReference type="GO" id="GO:0006283">
    <property type="term" value="P:transcription-coupled nucleotide-excision repair"/>
    <property type="evidence" value="ECO:0007669"/>
    <property type="project" value="InterPro"/>
</dbReference>
<dbReference type="PANTHER" id="PTHR46202">
    <property type="entry name" value="DNA EXCISION REPAIR PROTEIN ERCC-8"/>
    <property type="match status" value="1"/>
</dbReference>
<feature type="compositionally biased region" description="Basic and acidic residues" evidence="2">
    <location>
        <begin position="351"/>
        <end position="366"/>
    </location>
</feature>
<dbReference type="Proteomes" id="UP000614601">
    <property type="component" value="Unassembled WGS sequence"/>
</dbReference>
<dbReference type="GO" id="GO:0000209">
    <property type="term" value="P:protein polyubiquitination"/>
    <property type="evidence" value="ECO:0007669"/>
    <property type="project" value="TreeGrafter"/>
</dbReference>
<dbReference type="GO" id="GO:0031464">
    <property type="term" value="C:Cul4A-RING E3 ubiquitin ligase complex"/>
    <property type="evidence" value="ECO:0007669"/>
    <property type="project" value="TreeGrafter"/>
</dbReference>
<dbReference type="OrthoDB" id="361494at2759"/>
<keyword evidence="1" id="KW-0853">WD repeat</keyword>
<reference evidence="3" key="1">
    <citation type="submission" date="2020-09" db="EMBL/GenBank/DDBJ databases">
        <authorList>
            <person name="Kikuchi T."/>
        </authorList>
    </citation>
    <scope>NUCLEOTIDE SEQUENCE</scope>
    <source>
        <strain evidence="3">SH1</strain>
    </source>
</reference>
<gene>
    <name evidence="3" type="ORF">BOKJ2_LOCUS3061</name>
</gene>
<dbReference type="AlphaFoldDB" id="A0A811K2Z7"/>
<feature type="repeat" description="WD" evidence="1">
    <location>
        <begin position="426"/>
        <end position="457"/>
    </location>
</feature>
<organism evidence="3 4">
    <name type="scientific">Bursaphelenchus okinawaensis</name>
    <dbReference type="NCBI Taxonomy" id="465554"/>
    <lineage>
        <taxon>Eukaryota</taxon>
        <taxon>Metazoa</taxon>
        <taxon>Ecdysozoa</taxon>
        <taxon>Nematoda</taxon>
        <taxon>Chromadorea</taxon>
        <taxon>Rhabditida</taxon>
        <taxon>Tylenchina</taxon>
        <taxon>Tylenchomorpha</taxon>
        <taxon>Aphelenchoidea</taxon>
        <taxon>Aphelenchoididae</taxon>
        <taxon>Bursaphelenchus</taxon>
    </lineage>
</organism>
<protein>
    <recommendedName>
        <fullName evidence="5">WD_REPEATS_REGION domain-containing protein</fullName>
    </recommendedName>
</protein>
<evidence type="ECO:0000313" key="3">
    <source>
        <dbReference type="EMBL" id="CAD5210185.1"/>
    </source>
</evidence>
<feature type="repeat" description="WD" evidence="1">
    <location>
        <begin position="253"/>
        <end position="294"/>
    </location>
</feature>
<name>A0A811K2Z7_9BILA</name>
<accession>A0A811K2Z7</accession>
<dbReference type="Gene3D" id="2.130.10.10">
    <property type="entry name" value="YVTN repeat-like/Quinoprotein amine dehydrogenase"/>
    <property type="match status" value="1"/>
</dbReference>
<dbReference type="PROSITE" id="PS50294">
    <property type="entry name" value="WD_REPEATS_REGION"/>
    <property type="match status" value="1"/>
</dbReference>
<keyword evidence="4" id="KW-1185">Reference proteome</keyword>
<comment type="caution">
    <text evidence="3">The sequence shown here is derived from an EMBL/GenBank/DDBJ whole genome shotgun (WGS) entry which is preliminary data.</text>
</comment>
<evidence type="ECO:0000256" key="1">
    <source>
        <dbReference type="PROSITE-ProRule" id="PRU00221"/>
    </source>
</evidence>
<dbReference type="PANTHER" id="PTHR46202:SF1">
    <property type="entry name" value="DNA EXCISION REPAIR PROTEIN ERCC-8"/>
    <property type="match status" value="1"/>
</dbReference>